<dbReference type="InterPro" id="IPR029068">
    <property type="entry name" value="Glyas_Bleomycin-R_OHBP_Dase"/>
</dbReference>
<proteinExistence type="predicted"/>
<evidence type="ECO:0000259" key="1">
    <source>
        <dbReference type="PROSITE" id="PS51819"/>
    </source>
</evidence>
<accession>A0ABT5K216</accession>
<keyword evidence="3" id="KW-1185">Reference proteome</keyword>
<dbReference type="PANTHER" id="PTHR36113:SF3">
    <property type="entry name" value="SLL5075 PROTEIN"/>
    <property type="match status" value="1"/>
</dbReference>
<reference evidence="2 3" key="1">
    <citation type="submission" date="2022-10" db="EMBL/GenBank/DDBJ databases">
        <title>Janthinobacterium sp. hw3 Genome sequencing.</title>
        <authorList>
            <person name="Park S."/>
        </authorList>
    </citation>
    <scope>NUCLEOTIDE SEQUENCE [LARGE SCALE GENOMIC DNA]</scope>
    <source>
        <strain evidence="3">hw3</strain>
    </source>
</reference>
<name>A0ABT5K216_9BURK</name>
<dbReference type="Pfam" id="PF00903">
    <property type="entry name" value="Glyoxalase"/>
    <property type="match status" value="1"/>
</dbReference>
<dbReference type="PANTHER" id="PTHR36113">
    <property type="entry name" value="LYASE, PUTATIVE-RELATED-RELATED"/>
    <property type="match status" value="1"/>
</dbReference>
<dbReference type="InterPro" id="IPR004360">
    <property type="entry name" value="Glyas_Fos-R_dOase_dom"/>
</dbReference>
<dbReference type="RefSeq" id="WP_273671948.1">
    <property type="nucleotide sequence ID" value="NZ_JAQQXR010000005.1"/>
</dbReference>
<comment type="caution">
    <text evidence="2">The sequence shown here is derived from an EMBL/GenBank/DDBJ whole genome shotgun (WGS) entry which is preliminary data.</text>
</comment>
<evidence type="ECO:0000313" key="3">
    <source>
        <dbReference type="Proteomes" id="UP001221208"/>
    </source>
</evidence>
<dbReference type="InterPro" id="IPR051332">
    <property type="entry name" value="Fosfomycin_Res_Enzymes"/>
</dbReference>
<dbReference type="CDD" id="cd06587">
    <property type="entry name" value="VOC"/>
    <property type="match status" value="1"/>
</dbReference>
<dbReference type="PROSITE" id="PS51819">
    <property type="entry name" value="VOC"/>
    <property type="match status" value="1"/>
</dbReference>
<dbReference type="SUPFAM" id="SSF54593">
    <property type="entry name" value="Glyoxalase/Bleomycin resistance protein/Dihydroxybiphenyl dioxygenase"/>
    <property type="match status" value="1"/>
</dbReference>
<dbReference type="Proteomes" id="UP001221208">
    <property type="component" value="Unassembled WGS sequence"/>
</dbReference>
<evidence type="ECO:0000313" key="2">
    <source>
        <dbReference type="EMBL" id="MDC8759023.1"/>
    </source>
</evidence>
<dbReference type="InterPro" id="IPR037523">
    <property type="entry name" value="VOC_core"/>
</dbReference>
<organism evidence="2 3">
    <name type="scientific">Janthinobacterium fluminis</name>
    <dbReference type="NCBI Taxonomy" id="2987524"/>
    <lineage>
        <taxon>Bacteria</taxon>
        <taxon>Pseudomonadati</taxon>
        <taxon>Pseudomonadota</taxon>
        <taxon>Betaproteobacteria</taxon>
        <taxon>Burkholderiales</taxon>
        <taxon>Oxalobacteraceae</taxon>
        <taxon>Janthinobacterium</taxon>
    </lineage>
</organism>
<gene>
    <name evidence="2" type="ORF">OIK44_15690</name>
</gene>
<sequence>MKLNHLNLQVSNAPEMAAFFVEYFGFVVTLEKPDRSLIALAADGFDLVLQESGDAKPSYPKGFHLGFILDDLEKVQTSYARLKHAGADLSAEIVQSRRGAQFFLTTLDGITVEIGCHYATDGVVESQSRQ</sequence>
<dbReference type="Gene3D" id="3.10.180.10">
    <property type="entry name" value="2,3-Dihydroxybiphenyl 1,2-Dioxygenase, domain 1"/>
    <property type="match status" value="1"/>
</dbReference>
<protein>
    <submittedName>
        <fullName evidence="2">VOC family protein</fullName>
    </submittedName>
</protein>
<feature type="domain" description="VOC" evidence="1">
    <location>
        <begin position="2"/>
        <end position="117"/>
    </location>
</feature>
<dbReference type="EMBL" id="JAQQXR010000005">
    <property type="protein sequence ID" value="MDC8759023.1"/>
    <property type="molecule type" value="Genomic_DNA"/>
</dbReference>